<feature type="disulfide bond" evidence="6">
    <location>
        <begin position="1037"/>
        <end position="1064"/>
    </location>
</feature>
<feature type="domain" description="Sushi" evidence="8">
    <location>
        <begin position="287"/>
        <end position="346"/>
    </location>
</feature>
<feature type="domain" description="Sushi" evidence="8">
    <location>
        <begin position="887"/>
        <end position="946"/>
    </location>
</feature>
<dbReference type="FunFam" id="2.10.70.10:FF:000014">
    <property type="entry name" value="Membrane cofactor protein"/>
    <property type="match status" value="12"/>
</dbReference>
<keyword evidence="1 6" id="KW-0768">Sushi</keyword>
<feature type="disulfide bond" evidence="6">
    <location>
        <begin position="797"/>
        <end position="824"/>
    </location>
</feature>
<feature type="disulfide bond" evidence="6">
    <location>
        <begin position="317"/>
        <end position="344"/>
    </location>
</feature>
<dbReference type="InterPro" id="IPR035976">
    <property type="entry name" value="Sushi/SCR/CCP_sf"/>
</dbReference>
<dbReference type="InterPro" id="IPR045860">
    <property type="entry name" value="Snake_toxin-like_sf"/>
</dbReference>
<feature type="disulfide bond" evidence="6">
    <location>
        <begin position="257"/>
        <end position="284"/>
    </location>
</feature>
<feature type="disulfide bond" evidence="6">
    <location>
        <begin position="497"/>
        <end position="524"/>
    </location>
</feature>
<organism evidence="9 10">
    <name type="scientific">Pelobates cultripes</name>
    <name type="common">Western spadefoot toad</name>
    <dbReference type="NCBI Taxonomy" id="61616"/>
    <lineage>
        <taxon>Eukaryota</taxon>
        <taxon>Metazoa</taxon>
        <taxon>Chordata</taxon>
        <taxon>Craniata</taxon>
        <taxon>Vertebrata</taxon>
        <taxon>Euteleostomi</taxon>
        <taxon>Amphibia</taxon>
        <taxon>Batrachia</taxon>
        <taxon>Anura</taxon>
        <taxon>Pelobatoidea</taxon>
        <taxon>Pelobatidae</taxon>
        <taxon>Pelobates</taxon>
    </lineage>
</organism>
<feature type="disulfide bond" evidence="6">
    <location>
        <begin position="1158"/>
        <end position="1185"/>
    </location>
</feature>
<feature type="disulfide bond" evidence="6">
    <location>
        <begin position="917"/>
        <end position="944"/>
    </location>
</feature>
<feature type="domain" description="Sushi" evidence="8">
    <location>
        <begin position="827"/>
        <end position="886"/>
    </location>
</feature>
<evidence type="ECO:0000256" key="4">
    <source>
        <dbReference type="ARBA" id="ARBA00023157"/>
    </source>
</evidence>
<feature type="domain" description="Sushi" evidence="8">
    <location>
        <begin position="1007"/>
        <end position="1066"/>
    </location>
</feature>
<keyword evidence="10" id="KW-1185">Reference proteome</keyword>
<evidence type="ECO:0000256" key="1">
    <source>
        <dbReference type="ARBA" id="ARBA00022659"/>
    </source>
</evidence>
<feature type="disulfide bond" evidence="6">
    <location>
        <begin position="377"/>
        <end position="404"/>
    </location>
</feature>
<reference evidence="9" key="1">
    <citation type="submission" date="2022-03" db="EMBL/GenBank/DDBJ databases">
        <authorList>
            <person name="Alioto T."/>
            <person name="Alioto T."/>
            <person name="Gomez Garrido J."/>
        </authorList>
    </citation>
    <scope>NUCLEOTIDE SEQUENCE</scope>
</reference>
<feature type="domain" description="Sushi" evidence="8">
    <location>
        <begin position="647"/>
        <end position="706"/>
    </location>
</feature>
<accession>A0AAD1T4J6</accession>
<dbReference type="InterPro" id="IPR000436">
    <property type="entry name" value="Sushi_SCR_CCP_dom"/>
</dbReference>
<evidence type="ECO:0000256" key="5">
    <source>
        <dbReference type="ARBA" id="ARBA00023180"/>
    </source>
</evidence>
<feature type="disulfide bond" evidence="6">
    <location>
        <begin position="617"/>
        <end position="644"/>
    </location>
</feature>
<feature type="domain" description="Sushi" evidence="8">
    <location>
        <begin position="1068"/>
        <end position="1127"/>
    </location>
</feature>
<evidence type="ECO:0000256" key="6">
    <source>
        <dbReference type="PROSITE-ProRule" id="PRU00302"/>
    </source>
</evidence>
<feature type="disulfide bond" evidence="6">
    <location>
        <begin position="857"/>
        <end position="884"/>
    </location>
</feature>
<dbReference type="SMART" id="SM00032">
    <property type="entry name" value="CCP"/>
    <property type="match status" value="18"/>
</dbReference>
<feature type="domain" description="Sushi" evidence="8">
    <location>
        <begin position="1128"/>
        <end position="1187"/>
    </location>
</feature>
<feature type="domain" description="Sushi" evidence="8">
    <location>
        <begin position="767"/>
        <end position="826"/>
    </location>
</feature>
<feature type="domain" description="Sushi" evidence="8">
    <location>
        <begin position="107"/>
        <end position="166"/>
    </location>
</feature>
<name>A0AAD1T4J6_PELCU</name>
<feature type="domain" description="Sushi" evidence="8">
    <location>
        <begin position="467"/>
        <end position="526"/>
    </location>
</feature>
<sequence>MTSPIVFLFIFSTLAATGHSLICTYCLGSSPSNCTGYLVNCAKGYVCGSQYVYYKQNNEFDYLFGQYCALPTECSTTVEFESTAVRGLATTTCCLINYCTPTIPILPVCSVPNLDLNGNFSPKKTQYLFMDNVTFTCNTGFTLGVLNTINCTATGKWNSTQPQCKVQVCPVPNSISNGSFGPIKTKYIYQDSVNFTCNTGYTLVGVPSISCTATGNWNSAGPLCKVQVCPVPNSISNGSFVPINTQYIYQDSVNFTCNPGFILVGVNSISCTAMGTWSSAGPQCKVQVCPVPNSISNGTFDLKKTQYIYQDSVTYTCNAGFILVGVDTISCTATGTWSSAEPQCKVQVCPVPNSISNGTFDLKKTQYIYQDSVKYTCNAGFILVGVDTISCTATGTWSSAEPQCKVQVCPVPNSISNGTFDLKKTQYIYQDSVKYTCNTGFILVGVDTISCTATGTWSSAEPQCKVQVCPFPNSVSNGIFDPMKSEYIYQDSVKYTCNPGFVLEGADLISCTASGTWSSSEPQCKVQICPTPNSISNGSFDPMKTEYIYQDSVNFTCDLGFILVGEDIISCTETGTWSSVEPQCNVQVCPVLNSVSNGSFDPMKTKYIYQDSVNFTCDAGFILVGVNLISCTSTGTWSSVEPQCKVQVCPVPKSVSNGSFDPKKAQYIYQDSVKYTCNAGFTLVGVDTISCTATGTWSSAVPECKVQICPIPNSVSNGAFDPKKAQYIYQDSVNFTCNPGFLLVGADSISCMTTGIWSSAEPECKVQVCPVPNSVSNGTFDLKKTQYIYQDSVKYTCNAGFILVGVDTISCTATGTWSSAAPQCKVQVCSVPNSVSNGSFGLTKTQYIYQDSVKYTCNPGFTLVGVDTLYCTATGTWSSAAPQCNVLVCPGTHSISNGTFSPKKTQYGYQEFVKYTCDPGFTLVGVDSIFCTSKGNWSSAEPQCKVQVCSVPNSVSNGSFVPKKTQYVYQDSVKYTCNTGFILVGVDTISCTATGNWSLIEPQCKVQVCPVPKSVSNGTFDLKKSQYVYQDSVKYTCNAGFILVGVDTISCTATGTWSSAEPQCQGSKSCKPPNAIANGSFDPKKTQYVYPDSVKYACDQGFTLLGVDSINCTATGTWSSAEPQCKVKVCPPPSTITNGSFGPKKTEYNYKESVTFTCGPDFSLVGVNSISCTAMGTWSSTEPQCKVLSCVDCVSSISSTCTGNTMTCPAGTVCGSQYNITSSGGKTSQIFSRTCIQKSRCYTNGSFTFSGGRTKIGTSCCYTYNCTPSIPVLPGDSTQSNGLTCPSSTSNNIKCTGTENICLQQTTTITGSQSNPNAFRGCTTQSICDAETQLIDTSQPRTSVKFTCANGCVDLHCNFFIPMLLLFVFTLFF</sequence>
<feature type="disulfide bond" evidence="6">
    <location>
        <begin position="1098"/>
        <end position="1125"/>
    </location>
</feature>
<feature type="disulfide bond" evidence="6">
    <location>
        <begin position="677"/>
        <end position="704"/>
    </location>
</feature>
<feature type="domain" description="Sushi" evidence="8">
    <location>
        <begin position="527"/>
        <end position="586"/>
    </location>
</feature>
<feature type="disulfide bond" evidence="6">
    <location>
        <begin position="557"/>
        <end position="584"/>
    </location>
</feature>
<keyword evidence="5" id="KW-0325">Glycoprotein</keyword>
<comment type="caution">
    <text evidence="6">Lacks conserved residue(s) required for the propagation of feature annotation.</text>
</comment>
<dbReference type="Proteomes" id="UP001295444">
    <property type="component" value="Chromosome 10"/>
</dbReference>
<keyword evidence="2 7" id="KW-0732">Signal</keyword>
<dbReference type="PROSITE" id="PS50923">
    <property type="entry name" value="SUSHI"/>
    <property type="match status" value="18"/>
</dbReference>
<feature type="disulfide bond" evidence="6">
    <location>
        <begin position="977"/>
        <end position="1004"/>
    </location>
</feature>
<dbReference type="Gene3D" id="2.10.60.10">
    <property type="entry name" value="CD59"/>
    <property type="match status" value="1"/>
</dbReference>
<keyword evidence="4 6" id="KW-1015">Disulfide bond</keyword>
<evidence type="ECO:0000256" key="2">
    <source>
        <dbReference type="ARBA" id="ARBA00022729"/>
    </source>
</evidence>
<feature type="domain" description="Sushi" evidence="8">
    <location>
        <begin position="947"/>
        <end position="1006"/>
    </location>
</feature>
<feature type="disulfide bond" evidence="6">
    <location>
        <begin position="737"/>
        <end position="764"/>
    </location>
</feature>
<feature type="domain" description="Sushi" evidence="8">
    <location>
        <begin position="407"/>
        <end position="466"/>
    </location>
</feature>
<feature type="domain" description="Sushi" evidence="8">
    <location>
        <begin position="707"/>
        <end position="766"/>
    </location>
</feature>
<dbReference type="SUPFAM" id="SSF57535">
    <property type="entry name" value="Complement control module/SCR domain"/>
    <property type="match status" value="18"/>
</dbReference>
<dbReference type="EMBL" id="OW240921">
    <property type="protein sequence ID" value="CAH2318621.1"/>
    <property type="molecule type" value="Genomic_DNA"/>
</dbReference>
<feature type="domain" description="Sushi" evidence="8">
    <location>
        <begin position="347"/>
        <end position="406"/>
    </location>
</feature>
<evidence type="ECO:0000256" key="7">
    <source>
        <dbReference type="SAM" id="SignalP"/>
    </source>
</evidence>
<keyword evidence="3" id="KW-0677">Repeat</keyword>
<dbReference type="PANTHER" id="PTHR19325:SF560">
    <property type="entry name" value="SUSHI, VON WILLEBRAND FACTOR TYPE A, EGF AND PENTRAXIN DOMAIN-CONTAINING PROTEIN 1"/>
    <property type="match status" value="1"/>
</dbReference>
<dbReference type="Gene3D" id="2.10.70.10">
    <property type="entry name" value="Complement Module, domain 1"/>
    <property type="match status" value="18"/>
</dbReference>
<feature type="disulfide bond" evidence="6">
    <location>
        <begin position="137"/>
        <end position="164"/>
    </location>
</feature>
<proteinExistence type="predicted"/>
<evidence type="ECO:0000313" key="9">
    <source>
        <dbReference type="EMBL" id="CAH2318621.1"/>
    </source>
</evidence>
<evidence type="ECO:0000256" key="3">
    <source>
        <dbReference type="ARBA" id="ARBA00022737"/>
    </source>
</evidence>
<evidence type="ECO:0000259" key="8">
    <source>
        <dbReference type="PROSITE" id="PS50923"/>
    </source>
</evidence>
<dbReference type="Pfam" id="PF00084">
    <property type="entry name" value="Sushi"/>
    <property type="match status" value="18"/>
</dbReference>
<feature type="disulfide bond" evidence="6">
    <location>
        <begin position="197"/>
        <end position="224"/>
    </location>
</feature>
<feature type="chain" id="PRO_5042065889" description="Sushi domain-containing protein" evidence="7">
    <location>
        <begin position="21"/>
        <end position="1373"/>
    </location>
</feature>
<protein>
    <recommendedName>
        <fullName evidence="8">Sushi domain-containing protein</fullName>
    </recommendedName>
</protein>
<dbReference type="CDD" id="cd00033">
    <property type="entry name" value="CCP"/>
    <property type="match status" value="18"/>
</dbReference>
<feature type="domain" description="Sushi" evidence="8">
    <location>
        <begin position="227"/>
        <end position="286"/>
    </location>
</feature>
<gene>
    <name evidence="9" type="ORF">PECUL_23A062517</name>
</gene>
<feature type="disulfide bond" evidence="6">
    <location>
        <begin position="437"/>
        <end position="464"/>
    </location>
</feature>
<feature type="domain" description="Sushi" evidence="8">
    <location>
        <begin position="167"/>
        <end position="226"/>
    </location>
</feature>
<dbReference type="InterPro" id="IPR050350">
    <property type="entry name" value="Compl-Cell_Adhes-Reg"/>
</dbReference>
<feature type="domain" description="Sushi" evidence="8">
    <location>
        <begin position="587"/>
        <end position="646"/>
    </location>
</feature>
<dbReference type="PANTHER" id="PTHR19325">
    <property type="entry name" value="COMPLEMENT COMPONENT-RELATED SUSHI DOMAIN-CONTAINING"/>
    <property type="match status" value="1"/>
</dbReference>
<feature type="signal peptide" evidence="7">
    <location>
        <begin position="1"/>
        <end position="20"/>
    </location>
</feature>
<evidence type="ECO:0000313" key="10">
    <source>
        <dbReference type="Proteomes" id="UP001295444"/>
    </source>
</evidence>